<reference evidence="1 2" key="1">
    <citation type="journal article" date="2012" name="J. Bacteriol.">
        <title>Twenty-one genome sequences from Pseudomonas species and 19 genome sequences from diverse bacteria isolated from the rhizosphere and endosphere of Populus deltoides.</title>
        <authorList>
            <person name="Brown S.D."/>
            <person name="Utturkar S.M."/>
            <person name="Klingeman D.M."/>
            <person name="Johnson C.M."/>
            <person name="Martin S.L."/>
            <person name="Land M.L."/>
            <person name="Lu T.Y."/>
            <person name="Schadt C.W."/>
            <person name="Doktycz M.J."/>
            <person name="Pelletier D.A."/>
        </authorList>
    </citation>
    <scope>NUCLEOTIDE SEQUENCE [LARGE SCALE GENOMIC DNA]</scope>
    <source>
        <strain evidence="1 2">CF314</strain>
    </source>
</reference>
<gene>
    <name evidence="1" type="ORF">PMI13_02047</name>
</gene>
<dbReference type="AlphaFoldDB" id="J3CIF3"/>
<comment type="caution">
    <text evidence="1">The sequence shown here is derived from an EMBL/GenBank/DDBJ whole genome shotgun (WGS) entry which is preliminary data.</text>
</comment>
<protein>
    <submittedName>
        <fullName evidence="1">Uncharacterized protein</fullName>
    </submittedName>
</protein>
<evidence type="ECO:0000313" key="1">
    <source>
        <dbReference type="EMBL" id="EJL72056.1"/>
    </source>
</evidence>
<dbReference type="OrthoDB" id="1255866at2"/>
<dbReference type="Proteomes" id="UP000007509">
    <property type="component" value="Unassembled WGS sequence"/>
</dbReference>
<organism evidence="1 2">
    <name type="scientific">Chryseobacterium populi</name>
    <dbReference type="NCBI Taxonomy" id="1144316"/>
    <lineage>
        <taxon>Bacteria</taxon>
        <taxon>Pseudomonadati</taxon>
        <taxon>Bacteroidota</taxon>
        <taxon>Flavobacteriia</taxon>
        <taxon>Flavobacteriales</taxon>
        <taxon>Weeksellaceae</taxon>
        <taxon>Chryseobacterium group</taxon>
        <taxon>Chryseobacterium</taxon>
    </lineage>
</organism>
<dbReference type="PATRIC" id="fig|1144316.3.peg.2056"/>
<dbReference type="EMBL" id="AKJY01000034">
    <property type="protein sequence ID" value="EJL72056.1"/>
    <property type="molecule type" value="Genomic_DNA"/>
</dbReference>
<name>J3CIF3_9FLAO</name>
<proteinExistence type="predicted"/>
<dbReference type="RefSeq" id="WP_007843259.1">
    <property type="nucleotide sequence ID" value="NZ_AKJY01000034.1"/>
</dbReference>
<accession>J3CIF3</accession>
<keyword evidence="2" id="KW-1185">Reference proteome</keyword>
<sequence length="163" mass="18344">MKNLLNLCVFPLFAFCSFLQVGNLRVNSSMETENLLKDKSQIGYLFFKVEKSDSGPEKVTLESKKITDGKLKSVPAYNRNSAGIGDFIVSLTDGNGKEINKQIVEDPLNQNMESFEKEGINRHKVSLENAEFSVRYPHSADIRIVKVEKITNAGNQLLFNQKL</sequence>
<evidence type="ECO:0000313" key="2">
    <source>
        <dbReference type="Proteomes" id="UP000007509"/>
    </source>
</evidence>